<keyword evidence="3" id="KW-0813">Transport</keyword>
<evidence type="ECO:0000256" key="4">
    <source>
        <dbReference type="ARBA" id="ARBA00022692"/>
    </source>
</evidence>
<dbReference type="InterPro" id="IPR032880">
    <property type="entry name" value="CSC1/OSCA1-like_N"/>
</dbReference>
<feature type="transmembrane region" description="Helical" evidence="8">
    <location>
        <begin position="146"/>
        <end position="164"/>
    </location>
</feature>
<evidence type="ECO:0000256" key="2">
    <source>
        <dbReference type="ARBA" id="ARBA00007779"/>
    </source>
</evidence>
<feature type="domain" description="CSC1/OSCA1-like 7TM region" evidence="9">
    <location>
        <begin position="406"/>
        <end position="681"/>
    </location>
</feature>
<organism evidence="12 13">
    <name type="scientific">Schizophyllum amplum</name>
    <dbReference type="NCBI Taxonomy" id="97359"/>
    <lineage>
        <taxon>Eukaryota</taxon>
        <taxon>Fungi</taxon>
        <taxon>Dikarya</taxon>
        <taxon>Basidiomycota</taxon>
        <taxon>Agaricomycotina</taxon>
        <taxon>Agaricomycetes</taxon>
        <taxon>Agaricomycetidae</taxon>
        <taxon>Agaricales</taxon>
        <taxon>Schizophyllaceae</taxon>
        <taxon>Schizophyllum</taxon>
    </lineage>
</organism>
<protein>
    <recommendedName>
        <fullName evidence="14">DUF221-domain-containing protein</fullName>
    </recommendedName>
</protein>
<keyword evidence="4 8" id="KW-0812">Transmembrane</keyword>
<dbReference type="GO" id="GO:0005886">
    <property type="term" value="C:plasma membrane"/>
    <property type="evidence" value="ECO:0007669"/>
    <property type="project" value="TreeGrafter"/>
</dbReference>
<accession>A0A550C932</accession>
<evidence type="ECO:0000259" key="9">
    <source>
        <dbReference type="Pfam" id="PF02714"/>
    </source>
</evidence>
<dbReference type="PANTHER" id="PTHR13018">
    <property type="entry name" value="PROBABLE MEMBRANE PROTEIN DUF221-RELATED"/>
    <property type="match status" value="1"/>
</dbReference>
<feature type="transmembrane region" description="Helical" evidence="8">
    <location>
        <begin position="443"/>
        <end position="474"/>
    </location>
</feature>
<dbReference type="InterPro" id="IPR045122">
    <property type="entry name" value="Csc1-like"/>
</dbReference>
<feature type="transmembrane region" description="Helical" evidence="8">
    <location>
        <begin position="658"/>
        <end position="683"/>
    </location>
</feature>
<feature type="transmembrane region" description="Helical" evidence="8">
    <location>
        <begin position="94"/>
        <end position="116"/>
    </location>
</feature>
<evidence type="ECO:0000313" key="12">
    <source>
        <dbReference type="EMBL" id="TRM61312.1"/>
    </source>
</evidence>
<feature type="transmembrane region" description="Helical" evidence="8">
    <location>
        <begin position="16"/>
        <end position="37"/>
    </location>
</feature>
<sequence length="747" mass="83512">MSASADKAASSTDTSFVTALVVNAALLAVEVGAFIILKQRLERIYYPRTFLPPPEKRSNELPKGVFGWLPALLRAPTADIIQKNGLDAYMFIRFLRLLVIIFFVFMVSTAAVLMPVDNVGVSTGNKGLKTISWENIGDDDRYSARFAAHIILAYILSFFVLYMLRREMNHFVRARHQFLLSEAHQCLPQSRTVLITAVPDELASEQAMRTFASFIPGGVDRVWLYRDTRALNKLFEERQKACKKLEGAESKLLRLAVKAWHKRQTQHQKLVKKDKKSDPESMHSDNLEMPPPSVDLLNELVPANKRPHHRTGFLGLLGKKVDSVEYWKFDIDRLNKEIDILRADSHTKEFKGSAFVRCNLQMGAHILAQCVSHHEPLKMTEKWMEAHPKDIVWANLDDGPVEVKVRKTISWVATIALIIFWAVPVAFVGAVSNISGLCTNVSWLAWICTIPSVPLGIIEGILPPVLLALLFALLPKFLRFLAWYSCLPRYSIISTNVYKRYFMFLVIHGFIIVTLSSGIVNAIQDIVADPTSAVSALATKLPGASIFFLTYIITQGLAGAGGALAQLVPIVMYFIKKRLLGSTPRQTYGIMFLMPSADFGTLMPRMSLIATIGFSYSILTPLINAAAFVSFLLFFIAYKFLFMQVYDQPEEVESGGLYFPMAISNLFVGLYIEQVVLAILFFLKIGTSKISSIIEGVLMIILIIVTIMTHSTIRNAYARTSCLYFGAISGLTRAFSDHELSADGHCD</sequence>
<dbReference type="Pfam" id="PF02714">
    <property type="entry name" value="RSN1_7TM"/>
    <property type="match status" value="1"/>
</dbReference>
<proteinExistence type="inferred from homology"/>
<dbReference type="Pfam" id="PF14703">
    <property type="entry name" value="PHM7_cyt"/>
    <property type="match status" value="1"/>
</dbReference>
<dbReference type="GO" id="GO:0005227">
    <property type="term" value="F:calcium-activated cation channel activity"/>
    <property type="evidence" value="ECO:0007669"/>
    <property type="project" value="InterPro"/>
</dbReference>
<dbReference type="Pfam" id="PF13967">
    <property type="entry name" value="RSN1_TM"/>
    <property type="match status" value="1"/>
</dbReference>
<evidence type="ECO:0000313" key="13">
    <source>
        <dbReference type="Proteomes" id="UP000320762"/>
    </source>
</evidence>
<evidence type="ECO:0000256" key="3">
    <source>
        <dbReference type="ARBA" id="ARBA00022448"/>
    </source>
</evidence>
<keyword evidence="5 8" id="KW-1133">Transmembrane helix</keyword>
<name>A0A550C932_9AGAR</name>
<feature type="transmembrane region" description="Helical" evidence="8">
    <location>
        <begin position="501"/>
        <end position="524"/>
    </location>
</feature>
<dbReference type="InterPro" id="IPR003864">
    <property type="entry name" value="CSC1/OSCA1-like_7TM"/>
</dbReference>
<comment type="similarity">
    <text evidence="2">Belongs to the CSC1 (TC 1.A.17) family.</text>
</comment>
<dbReference type="PANTHER" id="PTHR13018:SF143">
    <property type="entry name" value="CSC1_OSCA1-LIKE 7TM REGION DOMAIN-CONTAINING PROTEIN"/>
    <property type="match status" value="1"/>
</dbReference>
<reference evidence="12 13" key="1">
    <citation type="journal article" date="2019" name="New Phytol.">
        <title>Comparative genomics reveals unique wood-decay strategies and fruiting body development in the Schizophyllaceae.</title>
        <authorList>
            <person name="Almasi E."/>
            <person name="Sahu N."/>
            <person name="Krizsan K."/>
            <person name="Balint B."/>
            <person name="Kovacs G.M."/>
            <person name="Kiss B."/>
            <person name="Cseklye J."/>
            <person name="Drula E."/>
            <person name="Henrissat B."/>
            <person name="Nagy I."/>
            <person name="Chovatia M."/>
            <person name="Adam C."/>
            <person name="LaButti K."/>
            <person name="Lipzen A."/>
            <person name="Riley R."/>
            <person name="Grigoriev I.V."/>
            <person name="Nagy L.G."/>
        </authorList>
    </citation>
    <scope>NUCLEOTIDE SEQUENCE [LARGE SCALE GENOMIC DNA]</scope>
    <source>
        <strain evidence="12 13">NL-1724</strain>
    </source>
</reference>
<keyword evidence="6 8" id="KW-0472">Membrane</keyword>
<evidence type="ECO:0000256" key="5">
    <source>
        <dbReference type="ARBA" id="ARBA00022989"/>
    </source>
</evidence>
<dbReference type="EMBL" id="VDMD01000017">
    <property type="protein sequence ID" value="TRM61312.1"/>
    <property type="molecule type" value="Genomic_DNA"/>
</dbReference>
<feature type="region of interest" description="Disordered" evidence="7">
    <location>
        <begin position="266"/>
        <end position="293"/>
    </location>
</feature>
<dbReference type="InterPro" id="IPR027815">
    <property type="entry name" value="CSC1/OSCA1-like_cyt"/>
</dbReference>
<dbReference type="Proteomes" id="UP000320762">
    <property type="component" value="Unassembled WGS sequence"/>
</dbReference>
<evidence type="ECO:0000256" key="1">
    <source>
        <dbReference type="ARBA" id="ARBA00004141"/>
    </source>
</evidence>
<comment type="caution">
    <text evidence="12">The sequence shown here is derived from an EMBL/GenBank/DDBJ whole genome shotgun (WGS) entry which is preliminary data.</text>
</comment>
<keyword evidence="13" id="KW-1185">Reference proteome</keyword>
<feature type="compositionally biased region" description="Basic and acidic residues" evidence="7">
    <location>
        <begin position="275"/>
        <end position="286"/>
    </location>
</feature>
<evidence type="ECO:0000256" key="7">
    <source>
        <dbReference type="SAM" id="MobiDB-lite"/>
    </source>
</evidence>
<evidence type="ECO:0000256" key="6">
    <source>
        <dbReference type="ARBA" id="ARBA00023136"/>
    </source>
</evidence>
<dbReference type="AlphaFoldDB" id="A0A550C932"/>
<feature type="transmembrane region" description="Helical" evidence="8">
    <location>
        <begin position="613"/>
        <end position="638"/>
    </location>
</feature>
<feature type="domain" description="CSC1/OSCA1-like N-terminal transmembrane" evidence="10">
    <location>
        <begin position="15"/>
        <end position="167"/>
    </location>
</feature>
<feature type="transmembrane region" description="Helical" evidence="8">
    <location>
        <begin position="409"/>
        <end position="431"/>
    </location>
</feature>
<dbReference type="OrthoDB" id="1076608at2759"/>
<feature type="transmembrane region" description="Helical" evidence="8">
    <location>
        <begin position="690"/>
        <end position="713"/>
    </location>
</feature>
<feature type="transmembrane region" description="Helical" evidence="8">
    <location>
        <begin position="544"/>
        <end position="575"/>
    </location>
</feature>
<evidence type="ECO:0000259" key="10">
    <source>
        <dbReference type="Pfam" id="PF13967"/>
    </source>
</evidence>
<evidence type="ECO:0000256" key="8">
    <source>
        <dbReference type="SAM" id="Phobius"/>
    </source>
</evidence>
<feature type="domain" description="CSC1/OSCA1-like cytosolic" evidence="11">
    <location>
        <begin position="190"/>
        <end position="395"/>
    </location>
</feature>
<evidence type="ECO:0000259" key="11">
    <source>
        <dbReference type="Pfam" id="PF14703"/>
    </source>
</evidence>
<comment type="subcellular location">
    <subcellularLocation>
        <location evidence="1">Membrane</location>
        <topology evidence="1">Multi-pass membrane protein</topology>
    </subcellularLocation>
</comment>
<evidence type="ECO:0008006" key="14">
    <source>
        <dbReference type="Google" id="ProtNLM"/>
    </source>
</evidence>
<gene>
    <name evidence="12" type="ORF">BD626DRAFT_406026</name>
</gene>